<accession>A0A2P0VPE6</accession>
<evidence type="ECO:0000313" key="2">
    <source>
        <dbReference type="Proteomes" id="UP000242003"/>
    </source>
</evidence>
<evidence type="ECO:0000313" key="1">
    <source>
        <dbReference type="EMBL" id="AUG85406.1"/>
    </source>
</evidence>
<dbReference type="SUPFAM" id="SSF56731">
    <property type="entry name" value="DNA primase core"/>
    <property type="match status" value="1"/>
</dbReference>
<organism evidence="1 2">
    <name type="scientific">Ralstonia phage RsoP1IDN</name>
    <dbReference type="NCBI Taxonomy" id="2060091"/>
    <lineage>
        <taxon>Viruses</taxon>
        <taxon>Duplodnaviria</taxon>
        <taxon>Heunggongvirae</taxon>
        <taxon>Uroviricota</taxon>
        <taxon>Caudoviricetes</taxon>
        <taxon>Autographivirales</taxon>
        <taxon>Autonotataviridae</taxon>
        <taxon>Okabevirinae</taxon>
        <taxon>Higashivirus</taxon>
        <taxon>Higashivirus RsoP1IDN</taxon>
    </lineage>
</organism>
<dbReference type="EMBL" id="MG652450">
    <property type="protein sequence ID" value="AUG85406.1"/>
    <property type="molecule type" value="Genomic_DNA"/>
</dbReference>
<reference evidence="1 2" key="1">
    <citation type="submission" date="2017-12" db="EMBL/GenBank/DDBJ databases">
        <title>Complete genome sequence of Ralstonia solanacearum infecting bacteriophage RS-IDN-P1 isolated from eggplant soil in Indonesia.</title>
        <authorList>
            <person name="Addy H.S."/>
            <person name="Farid M.M."/>
            <person name="Ahmad A.A."/>
            <person name="Huang Q."/>
        </authorList>
    </citation>
    <scope>NUCLEOTIDE SEQUENCE [LARGE SCALE GENOMIC DNA]</scope>
</reference>
<proteinExistence type="predicted"/>
<name>A0A2P0VPE6_9CAUD</name>
<gene>
    <name evidence="1" type="ORF">RsoP1IDN_8</name>
</gene>
<dbReference type="Proteomes" id="UP000242003">
    <property type="component" value="Segment"/>
</dbReference>
<dbReference type="CDD" id="cd01029">
    <property type="entry name" value="TOPRIM_primases"/>
    <property type="match status" value="1"/>
</dbReference>
<protein>
    <submittedName>
        <fullName evidence="1">Putative DNA primase</fullName>
    </submittedName>
</protein>
<keyword evidence="2" id="KW-1185">Reference proteome</keyword>
<sequence>MLPASEWLKPAQALREGESRRIEHVCGDGTPLIIAHEVGYWRAWCHRCHEGGREGKPGESFHEKMERRKREAKAASEMERSVHLPQPMNFDVPTWPLSARIWLYKAGLTNPRIAELGAYWHERSGRVVLPIFDGDVPVYWQARDCEWKRGAERPKYLNPRVDKQHLVAKYGQGKLLVLTEDVLSAFRVGRHTEAWSLLGTDLTTAVAAQIKKPVVIWLDPDAAGVSAGRTILKELRAQGIEARRITSRADPKLLSDEEIVACLYSLPP</sequence>
<dbReference type="Gene3D" id="3.40.1360.10">
    <property type="match status" value="1"/>
</dbReference>
<dbReference type="InterPro" id="IPR034154">
    <property type="entry name" value="TOPRIM_DnaG/twinkle"/>
</dbReference>
<dbReference type="Pfam" id="PF13155">
    <property type="entry name" value="Toprim_2"/>
    <property type="match status" value="1"/>
</dbReference>